<organism evidence="2 3">
    <name type="scientific">Actinoalloteichus caeruleus DSM 43889</name>
    <dbReference type="NCBI Taxonomy" id="1120930"/>
    <lineage>
        <taxon>Bacteria</taxon>
        <taxon>Bacillati</taxon>
        <taxon>Actinomycetota</taxon>
        <taxon>Actinomycetes</taxon>
        <taxon>Pseudonocardiales</taxon>
        <taxon>Pseudonocardiaceae</taxon>
        <taxon>Actinoalloteichus</taxon>
        <taxon>Actinoalloteichus cyanogriseus</taxon>
    </lineage>
</organism>
<dbReference type="InterPro" id="IPR021124">
    <property type="entry name" value="CRISPR-assoc_prot_Cas5"/>
</dbReference>
<dbReference type="Gene3D" id="3.30.70.2660">
    <property type="match status" value="1"/>
</dbReference>
<evidence type="ECO:0000256" key="1">
    <source>
        <dbReference type="ARBA" id="ARBA00023118"/>
    </source>
</evidence>
<accession>A0ABT1JFV3</accession>
<protein>
    <submittedName>
        <fullName evidence="2">CRISPR-associated protein Cas5t</fullName>
    </submittedName>
</protein>
<dbReference type="InterPro" id="IPR013422">
    <property type="entry name" value="CRISPR-assoc_prot_Cas5_N"/>
</dbReference>
<comment type="caution">
    <text evidence="2">The sequence shown here is derived from an EMBL/GenBank/DDBJ whole genome shotgun (WGS) entry which is preliminary data.</text>
</comment>
<dbReference type="RefSeq" id="WP_026420450.1">
    <property type="nucleotide sequence ID" value="NZ_AUBJ02000001.1"/>
</dbReference>
<name>A0ABT1JFV3_ACTCY</name>
<sequence length="219" mass="24250">MSVPALEVTFDASVASFRNPLYPGLQVGLPCPPPSTVGGLLAAAAGGWGQVPRDTRFALCCHAEGHGTDLETFHPLAEGVRQPSPVPKDRDYLWGVRLTVWLFEDLDRWYRRFRRPVWPLRLGRSQDLCSARAAWVDLREQPGRQGTALLVDRPDAVGTRLRLTTAISVDRARMRWDDYRHSSDAAAARGVLDDGWSTHDGQAVVPLPPTHPEVVEARS</sequence>
<reference evidence="2 3" key="1">
    <citation type="submission" date="2013-07" db="EMBL/GenBank/DDBJ databases">
        <authorList>
            <consortium name="DOE Joint Genome Institute"/>
            <person name="Reeve W."/>
            <person name="Huntemann M."/>
            <person name="Han J."/>
            <person name="Chen A."/>
            <person name="Kyrpides N."/>
            <person name="Mavromatis K."/>
            <person name="Markowitz V."/>
            <person name="Palaniappan K."/>
            <person name="Ivanova N."/>
            <person name="Schaumberg A."/>
            <person name="Pati A."/>
            <person name="Liolios K."/>
            <person name="Nordberg H.P."/>
            <person name="Cantor M.N."/>
            <person name="Hua S.X."/>
            <person name="Woyke T."/>
        </authorList>
    </citation>
    <scope>NUCLEOTIDE SEQUENCE [LARGE SCALE GENOMIC DNA]</scope>
    <source>
        <strain evidence="2 3">DSM 43889</strain>
    </source>
</reference>
<proteinExistence type="predicted"/>
<dbReference type="Pfam" id="PF09704">
    <property type="entry name" value="Cas_Cas5d"/>
    <property type="match status" value="1"/>
</dbReference>
<evidence type="ECO:0000313" key="2">
    <source>
        <dbReference type="EMBL" id="MCP2331048.1"/>
    </source>
</evidence>
<dbReference type="EMBL" id="AUBJ02000001">
    <property type="protein sequence ID" value="MCP2331048.1"/>
    <property type="molecule type" value="Genomic_DNA"/>
</dbReference>
<reference evidence="2 3" key="2">
    <citation type="submission" date="2022-06" db="EMBL/GenBank/DDBJ databases">
        <title>Genomic Encyclopedia of Type Strains, Phase I: the one thousand microbial genomes (KMG-I) project.</title>
        <authorList>
            <person name="Kyrpides N."/>
        </authorList>
    </citation>
    <scope>NUCLEOTIDE SEQUENCE [LARGE SCALE GENOMIC DNA]</scope>
    <source>
        <strain evidence="2 3">DSM 43889</strain>
    </source>
</reference>
<dbReference type="CDD" id="cd09693">
    <property type="entry name" value="Cas5_I"/>
    <property type="match status" value="1"/>
</dbReference>
<dbReference type="NCBIfam" id="TIGR02593">
    <property type="entry name" value="CRISPR_cas5"/>
    <property type="match status" value="1"/>
</dbReference>
<keyword evidence="1" id="KW-0051">Antiviral defense</keyword>
<evidence type="ECO:0000313" key="3">
    <source>
        <dbReference type="Proteomes" id="UP000791080"/>
    </source>
</evidence>
<keyword evidence="3" id="KW-1185">Reference proteome</keyword>
<dbReference type="Proteomes" id="UP000791080">
    <property type="component" value="Unassembled WGS sequence"/>
</dbReference>
<gene>
    <name evidence="2" type="ORF">G443_001318</name>
</gene>